<dbReference type="AlphaFoldDB" id="A0A0P4Y527"/>
<reference evidence="1" key="1">
    <citation type="submission" date="2015-10" db="EMBL/GenBank/DDBJ databases">
        <title>Daphnia magna gene sets from two clonal populations assembled and annotated with EvidentialGene.</title>
        <authorList>
            <person name="Gilbert D."/>
            <person name="Podicheti R."/>
            <person name="Orsini L."/>
            <person name="Colbourne J."/>
            <person name="Pfrender M."/>
        </authorList>
    </citation>
    <scope>NUCLEOTIDE SEQUENCE</scope>
</reference>
<accession>A0A0P4Y527</accession>
<protein>
    <submittedName>
        <fullName evidence="1">Uncharacterized protein</fullName>
    </submittedName>
</protein>
<reference evidence="1" key="2">
    <citation type="submission" date="2015-10" db="EMBL/GenBank/DDBJ databases">
        <authorList>
            <person name="Gilbert D.G."/>
        </authorList>
    </citation>
    <scope>NUCLEOTIDE SEQUENCE</scope>
</reference>
<dbReference type="EMBL" id="GDIP01241797">
    <property type="protein sequence ID" value="JAI81604.1"/>
    <property type="molecule type" value="Transcribed_RNA"/>
</dbReference>
<proteinExistence type="predicted"/>
<name>A0A0P4Y527_9CRUS</name>
<evidence type="ECO:0000313" key="1">
    <source>
        <dbReference type="EMBL" id="JAI81604.1"/>
    </source>
</evidence>
<sequence>MYYTGLYAMRDALAHTSKITNNNNNLSLPSNKNRFFLFLSLQPFIRPARTPVRLHPVCDKLCFSLILLCILKHIGGIFFFFHLNYIYFKYPSVFFCSLFNQIDKQSFETNPCRHKKCIWVLLMTK</sequence>
<organism evidence="1">
    <name type="scientific">Daphnia magna</name>
    <dbReference type="NCBI Taxonomy" id="35525"/>
    <lineage>
        <taxon>Eukaryota</taxon>
        <taxon>Metazoa</taxon>
        <taxon>Ecdysozoa</taxon>
        <taxon>Arthropoda</taxon>
        <taxon>Crustacea</taxon>
        <taxon>Branchiopoda</taxon>
        <taxon>Diplostraca</taxon>
        <taxon>Cladocera</taxon>
        <taxon>Anomopoda</taxon>
        <taxon>Daphniidae</taxon>
        <taxon>Daphnia</taxon>
    </lineage>
</organism>